<evidence type="ECO:0000259" key="4">
    <source>
        <dbReference type="Pfam" id="PF00582"/>
    </source>
</evidence>
<dbReference type="GO" id="GO:0005524">
    <property type="term" value="F:ATP binding"/>
    <property type="evidence" value="ECO:0007669"/>
    <property type="project" value="UniProtKB-KW"/>
</dbReference>
<dbReference type="PANTHER" id="PTHR46268">
    <property type="entry name" value="STRESS RESPONSE PROTEIN NHAX"/>
    <property type="match status" value="1"/>
</dbReference>
<dbReference type="RefSeq" id="WP_058858063.1">
    <property type="nucleotide sequence ID" value="NZ_BJZR01000104.1"/>
</dbReference>
<reference evidence="6 10" key="3">
    <citation type="submission" date="2019-07" db="EMBL/GenBank/DDBJ databases">
        <title>Whole genome shotgun sequence of Kocuria flava NBRC 107626.</title>
        <authorList>
            <person name="Hosoyama A."/>
            <person name="Uohara A."/>
            <person name="Ohji S."/>
            <person name="Ichikawa N."/>
        </authorList>
    </citation>
    <scope>NUCLEOTIDE SEQUENCE [LARGE SCALE GENOMIC DNA]</scope>
    <source>
        <strain evidence="6 10">NBRC 107626</strain>
    </source>
</reference>
<evidence type="ECO:0000313" key="8">
    <source>
        <dbReference type="Proteomes" id="UP000057181"/>
    </source>
</evidence>
<reference evidence="7 9" key="2">
    <citation type="submission" date="2015-12" db="EMBL/GenBank/DDBJ databases">
        <authorList>
            <person name="Shamseldin A."/>
            <person name="Moawad H."/>
            <person name="Abd El-Rahim W.M."/>
            <person name="Sadowsky M.J."/>
        </authorList>
    </citation>
    <scope>NUCLEOTIDE SEQUENCE [LARGE SCALE GENOMIC DNA]</scope>
    <source>
        <strain evidence="7 9">S43</strain>
    </source>
</reference>
<dbReference type="EMBL" id="BJZR01000104">
    <property type="protein sequence ID" value="GEO93317.1"/>
    <property type="molecule type" value="Genomic_DNA"/>
</dbReference>
<dbReference type="Pfam" id="PF00582">
    <property type="entry name" value="Usp"/>
    <property type="match status" value="1"/>
</dbReference>
<keyword evidence="10" id="KW-1185">Reference proteome</keyword>
<dbReference type="SUPFAM" id="SSF52402">
    <property type="entry name" value="Adenine nucleotide alpha hydrolases-like"/>
    <property type="match status" value="1"/>
</dbReference>
<dbReference type="InterPro" id="IPR006016">
    <property type="entry name" value="UspA"/>
</dbReference>
<dbReference type="STRING" id="446860.AS188_05840"/>
<dbReference type="PRINTS" id="PR01438">
    <property type="entry name" value="UNVRSLSTRESS"/>
</dbReference>
<evidence type="ECO:0000313" key="6">
    <source>
        <dbReference type="EMBL" id="GEO93317.1"/>
    </source>
</evidence>
<accession>A0A0U3HEV7</accession>
<dbReference type="InterPro" id="IPR014729">
    <property type="entry name" value="Rossmann-like_a/b/a_fold"/>
</dbReference>
<dbReference type="PANTHER" id="PTHR46268:SF27">
    <property type="entry name" value="UNIVERSAL STRESS PROTEIN RV2623"/>
    <property type="match status" value="1"/>
</dbReference>
<reference evidence="5 8" key="1">
    <citation type="submission" date="2015-11" db="EMBL/GenBank/DDBJ databases">
        <title>Complete Genome Sequence of Kocuria flava strain HO-9041.</title>
        <authorList>
            <person name="Zhou M."/>
            <person name="Dai J."/>
        </authorList>
    </citation>
    <scope>NUCLEOTIDE SEQUENCE [LARGE SCALE GENOMIC DNA]</scope>
    <source>
        <strain evidence="5 8">HO-9041</strain>
    </source>
</reference>
<dbReference type="InterPro" id="IPR006015">
    <property type="entry name" value="Universal_stress_UspA"/>
</dbReference>
<feature type="domain" description="UspA" evidence="4">
    <location>
        <begin position="12"/>
        <end position="144"/>
    </location>
</feature>
<evidence type="ECO:0000313" key="9">
    <source>
        <dbReference type="Proteomes" id="UP000234632"/>
    </source>
</evidence>
<evidence type="ECO:0000256" key="1">
    <source>
        <dbReference type="ARBA" id="ARBA00008791"/>
    </source>
</evidence>
<evidence type="ECO:0000313" key="5">
    <source>
        <dbReference type="EMBL" id="ALU39352.1"/>
    </source>
</evidence>
<evidence type="ECO:0000256" key="3">
    <source>
        <dbReference type="ARBA" id="ARBA00022840"/>
    </source>
</evidence>
<dbReference type="EMBL" id="LOMZ01000001">
    <property type="protein sequence ID" value="PLC11024.1"/>
    <property type="molecule type" value="Genomic_DNA"/>
</dbReference>
<dbReference type="AlphaFoldDB" id="A0A0U3HEV7"/>
<dbReference type="OrthoDB" id="6174426at2"/>
<evidence type="ECO:0000256" key="2">
    <source>
        <dbReference type="ARBA" id="ARBA00022741"/>
    </source>
</evidence>
<dbReference type="Proteomes" id="UP000321155">
    <property type="component" value="Unassembled WGS sequence"/>
</dbReference>
<evidence type="ECO:0000313" key="7">
    <source>
        <dbReference type="EMBL" id="PLC11024.1"/>
    </source>
</evidence>
<keyword evidence="3" id="KW-0067">ATP-binding</keyword>
<dbReference type="Gene3D" id="3.40.50.620">
    <property type="entry name" value="HUPs"/>
    <property type="match status" value="1"/>
</dbReference>
<dbReference type="Proteomes" id="UP000057181">
    <property type="component" value="Chromosome"/>
</dbReference>
<dbReference type="Proteomes" id="UP000234632">
    <property type="component" value="Unassembled WGS sequence"/>
</dbReference>
<comment type="similarity">
    <text evidence="1">Belongs to the universal stress protein A family.</text>
</comment>
<evidence type="ECO:0000313" key="10">
    <source>
        <dbReference type="Proteomes" id="UP000321155"/>
    </source>
</evidence>
<name>A0A0U3HEV7_9MICC</name>
<dbReference type="EMBL" id="CP013254">
    <property type="protein sequence ID" value="ALU39352.1"/>
    <property type="molecule type" value="Genomic_DNA"/>
</dbReference>
<organism evidence="5 8">
    <name type="scientific">Kocuria flava</name>
    <dbReference type="NCBI Taxonomy" id="446860"/>
    <lineage>
        <taxon>Bacteria</taxon>
        <taxon>Bacillati</taxon>
        <taxon>Actinomycetota</taxon>
        <taxon>Actinomycetes</taxon>
        <taxon>Micrococcales</taxon>
        <taxon>Micrococcaceae</taxon>
        <taxon>Kocuria</taxon>
    </lineage>
</organism>
<dbReference type="KEGG" id="kfv:AS188_05840"/>
<gene>
    <name evidence="5" type="ORF">AS188_05840</name>
    <name evidence="7" type="ORF">AUQ48_00590</name>
    <name evidence="6" type="ORF">KFL01_26230</name>
</gene>
<keyword evidence="2" id="KW-0547">Nucleotide-binding</keyword>
<protein>
    <submittedName>
        <fullName evidence="5 6">Universal stress protein</fullName>
    </submittedName>
</protein>
<sequence>MTAPGPDEQAPVLVGIDGSAGSRAALRAAARIAQALDAPLEVLMLWEGPPLYEGWDVVDPDRPPEGSVRLLRESLAEVFGERLPATVRARLVHGRPAERLVAESGRAQLLVVGRRGHSGLRSAAPGSVSTACVGHARCPVMVVKH</sequence>
<proteinExistence type="inferred from homology"/>